<feature type="compositionally biased region" description="Acidic residues" evidence="1">
    <location>
        <begin position="152"/>
        <end position="169"/>
    </location>
</feature>
<sequence>MRKSTRGIGTRPGTKPAPKLGHQQGWVPTPHDNENHDSHDVEESDEAESSTRSRAGHVLGHVVNHDDHKPINAGKGKFPRKNGTAADLGGDVESGGGADNGTSPETGDQKLTDDSEKAADDIKQRFIDIGMRPPTRLRRRGRPLHDAHDDGAEIEDEEDDTTDADDASDATEATDATDADVSFFEEIQMTKEDVDEDIDHAIRETRGYPDDRRSAFCIHDQEKAKAFDDALKIVANDGKVKTALAKAGRKGGVVAVRVLAATGGLVIVGMSCFVAIVSEAEVPVNIASVIASQIIKAAELVEKKTDQKFEKDALKKEDAEQLMRLMGTNLSDVEEHGTMSPQALKGFQDFKLMAATLKAQNMSKV</sequence>
<protein>
    <submittedName>
        <fullName evidence="3">Uncharacterized protein</fullName>
    </submittedName>
</protein>
<feature type="compositionally biased region" description="Basic and acidic residues" evidence="1">
    <location>
        <begin position="31"/>
        <end position="41"/>
    </location>
</feature>
<gene>
    <name evidence="3" type="ORF">NW768_000970</name>
</gene>
<evidence type="ECO:0000313" key="4">
    <source>
        <dbReference type="Proteomes" id="UP001152024"/>
    </source>
</evidence>
<keyword evidence="4" id="KW-1185">Reference proteome</keyword>
<keyword evidence="2" id="KW-1133">Transmembrane helix</keyword>
<feature type="compositionally biased region" description="Basic and acidic residues" evidence="1">
    <location>
        <begin position="107"/>
        <end position="126"/>
    </location>
</feature>
<dbReference type="EMBL" id="JAOQBH010000001">
    <property type="protein sequence ID" value="KAJ4141753.1"/>
    <property type="molecule type" value="Genomic_DNA"/>
</dbReference>
<proteinExistence type="predicted"/>
<evidence type="ECO:0000313" key="3">
    <source>
        <dbReference type="EMBL" id="KAJ4141753.1"/>
    </source>
</evidence>
<comment type="caution">
    <text evidence="3">The sequence shown here is derived from an EMBL/GenBank/DDBJ whole genome shotgun (WGS) entry which is preliminary data.</text>
</comment>
<name>A0ABQ8RUB5_FUSEQ</name>
<feature type="transmembrane region" description="Helical" evidence="2">
    <location>
        <begin position="254"/>
        <end position="276"/>
    </location>
</feature>
<evidence type="ECO:0000256" key="2">
    <source>
        <dbReference type="SAM" id="Phobius"/>
    </source>
</evidence>
<accession>A0ABQ8RUB5</accession>
<dbReference type="Proteomes" id="UP001152024">
    <property type="component" value="Unassembled WGS sequence"/>
</dbReference>
<organism evidence="3 4">
    <name type="scientific">Fusarium equiseti</name>
    <name type="common">Fusarium scirpi</name>
    <dbReference type="NCBI Taxonomy" id="61235"/>
    <lineage>
        <taxon>Eukaryota</taxon>
        <taxon>Fungi</taxon>
        <taxon>Dikarya</taxon>
        <taxon>Ascomycota</taxon>
        <taxon>Pezizomycotina</taxon>
        <taxon>Sordariomycetes</taxon>
        <taxon>Hypocreomycetidae</taxon>
        <taxon>Hypocreales</taxon>
        <taxon>Nectriaceae</taxon>
        <taxon>Fusarium</taxon>
        <taxon>Fusarium incarnatum-equiseti species complex</taxon>
    </lineage>
</organism>
<keyword evidence="2" id="KW-0812">Transmembrane</keyword>
<reference evidence="3" key="1">
    <citation type="submission" date="2022-09" db="EMBL/GenBank/DDBJ databases">
        <title>Fusarium specimens isolated from Avocado Roots.</title>
        <authorList>
            <person name="Stajich J."/>
            <person name="Roper C."/>
            <person name="Heimlech-Rivalta G."/>
        </authorList>
    </citation>
    <scope>NUCLEOTIDE SEQUENCE</scope>
    <source>
        <strain evidence="3">CF00095</strain>
    </source>
</reference>
<evidence type="ECO:0000256" key="1">
    <source>
        <dbReference type="SAM" id="MobiDB-lite"/>
    </source>
</evidence>
<keyword evidence="2" id="KW-0472">Membrane</keyword>
<feature type="region of interest" description="Disordered" evidence="1">
    <location>
        <begin position="1"/>
        <end position="178"/>
    </location>
</feature>